<name>A0A1Q9BXU5_SYMMI</name>
<comment type="caution">
    <text evidence="1">The sequence shown here is derived from an EMBL/GenBank/DDBJ whole genome shotgun (WGS) entry which is preliminary data.</text>
</comment>
<sequence>DILVTAGRDGLVKQGAQGKDELKALEMTLFLSRTLSRSEVCSGGI</sequence>
<evidence type="ECO:0000313" key="1">
    <source>
        <dbReference type="EMBL" id="OLP75508.1"/>
    </source>
</evidence>
<dbReference type="EMBL" id="LSRX01002436">
    <property type="protein sequence ID" value="OLP75508.1"/>
    <property type="molecule type" value="Genomic_DNA"/>
</dbReference>
<gene>
    <name evidence="1" type="ORF">AK812_SmicGene44681</name>
</gene>
<evidence type="ECO:0000313" key="2">
    <source>
        <dbReference type="Proteomes" id="UP000186817"/>
    </source>
</evidence>
<organism evidence="1 2">
    <name type="scientific">Symbiodinium microadriaticum</name>
    <name type="common">Dinoflagellate</name>
    <name type="synonym">Zooxanthella microadriatica</name>
    <dbReference type="NCBI Taxonomy" id="2951"/>
    <lineage>
        <taxon>Eukaryota</taxon>
        <taxon>Sar</taxon>
        <taxon>Alveolata</taxon>
        <taxon>Dinophyceae</taxon>
        <taxon>Suessiales</taxon>
        <taxon>Symbiodiniaceae</taxon>
        <taxon>Symbiodinium</taxon>
    </lineage>
</organism>
<keyword evidence="2" id="KW-1185">Reference proteome</keyword>
<dbReference type="AlphaFoldDB" id="A0A1Q9BXU5"/>
<protein>
    <submittedName>
        <fullName evidence="1">Uncharacterized protein</fullName>
    </submittedName>
</protein>
<reference evidence="1 2" key="1">
    <citation type="submission" date="2016-02" db="EMBL/GenBank/DDBJ databases">
        <title>Genome analysis of coral dinoflagellate symbionts highlights evolutionary adaptations to a symbiotic lifestyle.</title>
        <authorList>
            <person name="Aranda M."/>
            <person name="Li Y."/>
            <person name="Liew Y.J."/>
            <person name="Baumgarten S."/>
            <person name="Simakov O."/>
            <person name="Wilson M."/>
            <person name="Piel J."/>
            <person name="Ashoor H."/>
            <person name="Bougouffa S."/>
            <person name="Bajic V.B."/>
            <person name="Ryu T."/>
            <person name="Ravasi T."/>
            <person name="Bayer T."/>
            <person name="Micklem G."/>
            <person name="Kim H."/>
            <person name="Bhak J."/>
            <person name="Lajeunesse T.C."/>
            <person name="Voolstra C.R."/>
        </authorList>
    </citation>
    <scope>NUCLEOTIDE SEQUENCE [LARGE SCALE GENOMIC DNA]</scope>
    <source>
        <strain evidence="1 2">CCMP2467</strain>
    </source>
</reference>
<proteinExistence type="predicted"/>
<accession>A0A1Q9BXU5</accession>
<dbReference type="Proteomes" id="UP000186817">
    <property type="component" value="Unassembled WGS sequence"/>
</dbReference>
<feature type="non-terminal residue" evidence="1">
    <location>
        <position position="1"/>
    </location>
</feature>